<keyword evidence="1" id="KW-0175">Coiled coil</keyword>
<feature type="compositionally biased region" description="Basic residues" evidence="2">
    <location>
        <begin position="449"/>
        <end position="460"/>
    </location>
</feature>
<dbReference type="InterPro" id="IPR031529">
    <property type="entry name" value="IHO1"/>
</dbReference>
<dbReference type="eggNOG" id="ENOG502S0PR">
    <property type="taxonomic scope" value="Eukaryota"/>
</dbReference>
<dbReference type="PANTHER" id="PTHR35662">
    <property type="entry name" value="INTERACTOR OF HORMAD1 PROTEIN 1"/>
    <property type="match status" value="1"/>
</dbReference>
<dbReference type="EMBL" id="AAGW02044080">
    <property type="status" value="NOT_ANNOTATED_CDS"/>
    <property type="molecule type" value="Genomic_DNA"/>
</dbReference>
<dbReference type="GO" id="GO:0006310">
    <property type="term" value="P:DNA recombination"/>
    <property type="evidence" value="ECO:0007669"/>
    <property type="project" value="InterPro"/>
</dbReference>
<dbReference type="KEGG" id="ocu:100338401"/>
<dbReference type="Ensembl" id="ENSOCUT00000005908.4">
    <property type="protein sequence ID" value="ENSOCUP00000005118.3"/>
    <property type="gene ID" value="ENSOCUG00000005910.4"/>
</dbReference>
<dbReference type="GO" id="GO:0048477">
    <property type="term" value="P:oogenesis"/>
    <property type="evidence" value="ECO:0007669"/>
    <property type="project" value="Ensembl"/>
</dbReference>
<dbReference type="FunCoup" id="G1SPX6">
    <property type="interactions" value="58"/>
</dbReference>
<dbReference type="PaxDb" id="9986-ENSOCUP00000005118"/>
<dbReference type="STRING" id="9986.ENSOCUP00000005118"/>
<evidence type="ECO:0000313" key="4">
    <source>
        <dbReference type="Proteomes" id="UP000001811"/>
    </source>
</evidence>
<reference evidence="3" key="3">
    <citation type="submission" date="2025-09" db="UniProtKB">
        <authorList>
            <consortium name="Ensembl"/>
        </authorList>
    </citation>
    <scope>IDENTIFICATION</scope>
    <source>
        <strain evidence="3">Thorbecke</strain>
    </source>
</reference>
<reference evidence="3" key="2">
    <citation type="submission" date="2025-08" db="UniProtKB">
        <authorList>
            <consortium name="Ensembl"/>
        </authorList>
    </citation>
    <scope>IDENTIFICATION</scope>
    <source>
        <strain evidence="3">Thorbecke</strain>
    </source>
</reference>
<evidence type="ECO:0000256" key="1">
    <source>
        <dbReference type="SAM" id="Coils"/>
    </source>
</evidence>
<dbReference type="GeneID" id="100338401"/>
<dbReference type="Proteomes" id="UP000001811">
    <property type="component" value="Chromosome 9"/>
</dbReference>
<reference evidence="3 4" key="1">
    <citation type="journal article" date="2011" name="Nature">
        <title>A high-resolution map of human evolutionary constraint using 29 mammals.</title>
        <authorList>
            <person name="Lindblad-Toh K."/>
            <person name="Garber M."/>
            <person name="Zuk O."/>
            <person name="Lin M.F."/>
            <person name="Parker B.J."/>
            <person name="Washietl S."/>
            <person name="Kheradpour P."/>
            <person name="Ernst J."/>
            <person name="Jordan G."/>
            <person name="Mauceli E."/>
            <person name="Ward L.D."/>
            <person name="Lowe C.B."/>
            <person name="Holloway A.K."/>
            <person name="Clamp M."/>
            <person name="Gnerre S."/>
            <person name="Alfoldi J."/>
            <person name="Beal K."/>
            <person name="Chang J."/>
            <person name="Clawson H."/>
            <person name="Cuff J."/>
            <person name="Di Palma F."/>
            <person name="Fitzgerald S."/>
            <person name="Flicek P."/>
            <person name="Guttman M."/>
            <person name="Hubisz M.J."/>
            <person name="Jaffe D.B."/>
            <person name="Jungreis I."/>
            <person name="Kent W.J."/>
            <person name="Kostka D."/>
            <person name="Lara M."/>
            <person name="Martins A.L."/>
            <person name="Massingham T."/>
            <person name="Moltke I."/>
            <person name="Raney B.J."/>
            <person name="Rasmussen M.D."/>
            <person name="Robinson J."/>
            <person name="Stark A."/>
            <person name="Vilella A.J."/>
            <person name="Wen J."/>
            <person name="Xie X."/>
            <person name="Zody M.C."/>
            <person name="Baldwin J."/>
            <person name="Bloom T."/>
            <person name="Chin C.W."/>
            <person name="Heiman D."/>
            <person name="Nicol R."/>
            <person name="Nusbaum C."/>
            <person name="Young S."/>
            <person name="Wilkinson J."/>
            <person name="Worley K.C."/>
            <person name="Kovar C.L."/>
            <person name="Muzny D.M."/>
            <person name="Gibbs R.A."/>
            <person name="Cree A."/>
            <person name="Dihn H.H."/>
            <person name="Fowler G."/>
            <person name="Jhangiani S."/>
            <person name="Joshi V."/>
            <person name="Lee S."/>
            <person name="Lewis L.R."/>
            <person name="Nazareth L.V."/>
            <person name="Okwuonu G."/>
            <person name="Santibanez J."/>
            <person name="Warren W.C."/>
            <person name="Mardis E.R."/>
            <person name="Weinstock G.M."/>
            <person name="Wilson R.K."/>
            <person name="Delehaunty K."/>
            <person name="Dooling D."/>
            <person name="Fronik C."/>
            <person name="Fulton L."/>
            <person name="Fulton B."/>
            <person name="Graves T."/>
            <person name="Minx P."/>
            <person name="Sodergren E."/>
            <person name="Birney E."/>
            <person name="Margulies E.H."/>
            <person name="Herrero J."/>
            <person name="Green E.D."/>
            <person name="Haussler D."/>
            <person name="Siepel A."/>
            <person name="Goldman N."/>
            <person name="Pollard K.S."/>
            <person name="Pedersen J.S."/>
            <person name="Lander E.S."/>
            <person name="Kellis M."/>
        </authorList>
    </citation>
    <scope>NUCLEOTIDE SEQUENCE [LARGE SCALE GENOMIC DNA]</scope>
    <source>
        <strain evidence="3 4">Thorbecke inbred</strain>
    </source>
</reference>
<dbReference type="GO" id="GO:0000794">
    <property type="term" value="C:condensed nuclear chromosome"/>
    <property type="evidence" value="ECO:0007669"/>
    <property type="project" value="Ensembl"/>
</dbReference>
<dbReference type="Bgee" id="ENSOCUG00000005910">
    <property type="expression patterns" value="Expressed in testis"/>
</dbReference>
<dbReference type="CTD" id="339834"/>
<evidence type="ECO:0000313" key="3">
    <source>
        <dbReference type="Ensembl" id="ENSOCUP00000005118.3"/>
    </source>
</evidence>
<name>G1SPX6_RABIT</name>
<gene>
    <name evidence="3" type="primary">IHO1</name>
</gene>
<feature type="region of interest" description="Disordered" evidence="2">
    <location>
        <begin position="435"/>
        <end position="496"/>
    </location>
</feature>
<dbReference type="InParanoid" id="G1SPX6"/>
<protein>
    <submittedName>
        <fullName evidence="3">Interactor of HORMAD1 1</fullName>
    </submittedName>
</protein>
<dbReference type="PANTHER" id="PTHR35662:SF1">
    <property type="entry name" value="INTERACTOR OF HORMAD1 PROTEIN 1"/>
    <property type="match status" value="1"/>
</dbReference>
<dbReference type="RefSeq" id="XP_017199304.1">
    <property type="nucleotide sequence ID" value="XM_017343815.3"/>
</dbReference>
<evidence type="ECO:0000256" key="2">
    <source>
        <dbReference type="SAM" id="MobiDB-lite"/>
    </source>
</evidence>
<proteinExistence type="predicted"/>
<dbReference type="GO" id="GO:0007129">
    <property type="term" value="P:homologous chromosome pairing at meiosis"/>
    <property type="evidence" value="ECO:0007669"/>
    <property type="project" value="Ensembl"/>
</dbReference>
<organism evidence="3 4">
    <name type="scientific">Oryctolagus cuniculus</name>
    <name type="common">Rabbit</name>
    <dbReference type="NCBI Taxonomy" id="9986"/>
    <lineage>
        <taxon>Eukaryota</taxon>
        <taxon>Metazoa</taxon>
        <taxon>Chordata</taxon>
        <taxon>Craniata</taxon>
        <taxon>Vertebrata</taxon>
        <taxon>Euteleostomi</taxon>
        <taxon>Mammalia</taxon>
        <taxon>Eutheria</taxon>
        <taxon>Euarchontoglires</taxon>
        <taxon>Glires</taxon>
        <taxon>Lagomorpha</taxon>
        <taxon>Leporidae</taxon>
        <taxon>Oryctolagus</taxon>
    </lineage>
</organism>
<accession>G1SPX6</accession>
<feature type="compositionally biased region" description="Polar residues" evidence="2">
    <location>
        <begin position="358"/>
        <end position="367"/>
    </location>
</feature>
<dbReference type="Pfam" id="PF15771">
    <property type="entry name" value="IHO1"/>
    <property type="match status" value="1"/>
</dbReference>
<dbReference type="GO" id="GO:0007283">
    <property type="term" value="P:spermatogenesis"/>
    <property type="evidence" value="ECO:0007669"/>
    <property type="project" value="Ensembl"/>
</dbReference>
<keyword evidence="4" id="KW-1185">Reference proteome</keyword>
<dbReference type="OrthoDB" id="10066605at2759"/>
<feature type="region of interest" description="Disordered" evidence="2">
    <location>
        <begin position="301"/>
        <end position="393"/>
    </location>
</feature>
<dbReference type="OMA" id="PGHVKDS"/>
<feature type="coiled-coil region" evidence="1">
    <location>
        <begin position="196"/>
        <end position="223"/>
    </location>
</feature>
<dbReference type="HOGENOM" id="CLU_034910_0_0_1"/>
<dbReference type="GeneTree" id="ENSGT00390000012418"/>
<sequence>MNFNVWNIKEMLSIPSGSGNTKASVSNNNQTDYSSLSDSQFLFGSQFCPENSETLSAPLDFGAHLRQQKQSQQNSLDSEPSIFTKYQTKPQLFGGNAKDGDLFPLPLPVGKSKGLLEQFEEKKKTAKDKCDSETLYNFVSNVRESIHKLQTSVEKSEEHLTIRSQSILDSLETVAKTLQETARTQSDLVFEAVQEKGNTEQAILELQKKFEAKQAEILEMKSNLKHLEVLVAQQSKDFQQLCEQLGQLNVPSVLAELKRWISVPQVPRHVRDSTSQTSPLLARNLSFTGQEQYALEDPVPWQAQGLPGAGNPSRGSSQPGKFDVWGEGAKNGAPQEEAALPGAQPREGNGCAKDQAMQPHSNNQGVSKSHPENPGSHIPGYRIPGDRDQVSQGASQLISLDLNTFATSIENAYPKHQTKSMSSSDPCEQVVTEQKGRAIESRGKGMRQQTRRACRGRPIARKQEQAPSETHALKSKYQSPQPPVSVPQSGPLGQQEPLTHVLPLQGVRSPSKPVHPVLRGTVMPTKTARAARGNCLQFNRSSSQDNSLLSGSSQGDHQMSWFSDLSLGRSEPPLRKEPGKHFLYDLGFDSSDDGF</sequence>
<dbReference type="GO" id="GO:0060629">
    <property type="term" value="P:regulation of homologous chromosome segregation"/>
    <property type="evidence" value="ECO:0007669"/>
    <property type="project" value="Ensembl"/>
</dbReference>
<dbReference type="GO" id="GO:0042138">
    <property type="term" value="P:meiotic DNA double-strand break formation"/>
    <property type="evidence" value="ECO:0007669"/>
    <property type="project" value="Ensembl"/>
</dbReference>
<dbReference type="AlphaFoldDB" id="G1SPX6"/>